<keyword evidence="3 5" id="KW-0369">Histidine metabolism</keyword>
<proteinExistence type="inferred from homology"/>
<feature type="binding site" evidence="5 7">
    <location>
        <position position="166"/>
    </location>
    <ligand>
        <name>Mn(2+)</name>
        <dbReference type="ChEBI" id="CHEBI:29035"/>
        <label>1</label>
    </ligand>
</feature>
<dbReference type="InterPro" id="IPR005923">
    <property type="entry name" value="HutG"/>
</dbReference>
<evidence type="ECO:0000313" key="10">
    <source>
        <dbReference type="Proteomes" id="UP000095743"/>
    </source>
</evidence>
<dbReference type="GO" id="GO:0019557">
    <property type="term" value="P:L-histidine catabolic process to glutamate and formate"/>
    <property type="evidence" value="ECO:0007669"/>
    <property type="project" value="UniProtKB-UniPathway"/>
</dbReference>
<gene>
    <name evidence="5" type="primary">hutG</name>
    <name evidence="9" type="ORF">Gferi_14875</name>
</gene>
<feature type="binding site" evidence="7">
    <location>
        <position position="260"/>
    </location>
    <ligand>
        <name>Mn(2+)</name>
        <dbReference type="ChEBI" id="CHEBI:29035"/>
        <label>1</label>
    </ligand>
</feature>
<sequence>MINANYRAIKAGTWQGRVDSDSNYDAFRWHQWIEPIDLSKNDILPFEGELGIAFIGFCCDEGVGRNRGRTGAANGPQAIRKEMANLPCRFDPAVKLFDAGDILCESCTLEESQNALAAAVEKLLGLNLFPIVLGGGHEVAFGHYKGILENLMKQEEKPTIGIINFDAHFDLRPYPNGGSSGTMFRQIADLCEEKELKYAYLCLGIQKHSNTIELFKTADRLGAKYILAKDIIDSDDWNVLEKLDDFVKKNQHIYITICSDVFSSAFAPGVSATQPLGLDPERVLKFLKYLLRTNKVISFDIAEVSPRFDQDNTTANLAAVLIFSIVNTLSQIHNLSLD</sequence>
<dbReference type="PANTHER" id="PTHR11358">
    <property type="entry name" value="ARGINASE/AGMATINASE"/>
    <property type="match status" value="1"/>
</dbReference>
<dbReference type="InterPro" id="IPR023696">
    <property type="entry name" value="Ureohydrolase_dom_sf"/>
</dbReference>
<dbReference type="OrthoDB" id="9788689at2"/>
<dbReference type="PROSITE" id="PS51409">
    <property type="entry name" value="ARGINASE_2"/>
    <property type="match status" value="1"/>
</dbReference>
<protein>
    <recommendedName>
        <fullName evidence="5 6">Formimidoylglutamase</fullName>
        <ecNumber evidence="5 6">3.5.3.8</ecNumber>
    </recommendedName>
    <alternativeName>
        <fullName evidence="5">Formiminoglutamase</fullName>
    </alternativeName>
    <alternativeName>
        <fullName evidence="5">Formiminoglutamate hydrolase</fullName>
    </alternativeName>
</protein>
<dbReference type="EC" id="3.5.3.8" evidence="5 6"/>
<dbReference type="NCBIfam" id="TIGR01227">
    <property type="entry name" value="hutG"/>
    <property type="match status" value="1"/>
</dbReference>
<evidence type="ECO:0000256" key="2">
    <source>
        <dbReference type="ARBA" id="ARBA00022801"/>
    </source>
</evidence>
<feature type="binding site" evidence="5">
    <location>
        <position position="260"/>
    </location>
    <ligand>
        <name>Mn(2+)</name>
        <dbReference type="ChEBI" id="CHEBI:29035"/>
        <label>2</label>
    </ligand>
</feature>
<dbReference type="Pfam" id="PF00491">
    <property type="entry name" value="Arginase"/>
    <property type="match status" value="1"/>
</dbReference>
<dbReference type="CDD" id="cd09988">
    <property type="entry name" value="Formimidoylglutamase"/>
    <property type="match status" value="1"/>
</dbReference>
<name>A0A1D8GIK3_9FIRM</name>
<evidence type="ECO:0000256" key="3">
    <source>
        <dbReference type="ARBA" id="ARBA00022808"/>
    </source>
</evidence>
<evidence type="ECO:0000313" key="9">
    <source>
        <dbReference type="EMBL" id="AOT70746.1"/>
    </source>
</evidence>
<dbReference type="STRING" id="1424294.Gferi_14875"/>
<dbReference type="InterPro" id="IPR006035">
    <property type="entry name" value="Ureohydrolase"/>
</dbReference>
<evidence type="ECO:0000256" key="6">
    <source>
        <dbReference type="NCBIfam" id="TIGR01227"/>
    </source>
</evidence>
<comment type="cofactor">
    <cofactor evidence="5 7">
        <name>Mn(2+)</name>
        <dbReference type="ChEBI" id="CHEBI:29035"/>
    </cofactor>
    <text evidence="5 7">Binds 2 manganese ions per subunit.</text>
</comment>
<dbReference type="PANTHER" id="PTHR11358:SF35">
    <property type="entry name" value="FORMIMIDOYLGLUTAMASE"/>
    <property type="match status" value="1"/>
</dbReference>
<dbReference type="EMBL" id="CP017269">
    <property type="protein sequence ID" value="AOT70746.1"/>
    <property type="molecule type" value="Genomic_DNA"/>
</dbReference>
<dbReference type="HAMAP" id="MF_00737">
    <property type="entry name" value="Formimidoylglutam"/>
    <property type="match status" value="1"/>
</dbReference>
<evidence type="ECO:0000256" key="4">
    <source>
        <dbReference type="ARBA" id="ARBA00023211"/>
    </source>
</evidence>
<evidence type="ECO:0000256" key="7">
    <source>
        <dbReference type="PIRSR" id="PIRSR036979-1"/>
    </source>
</evidence>
<dbReference type="SUPFAM" id="SSF52768">
    <property type="entry name" value="Arginase/deacetylase"/>
    <property type="match status" value="1"/>
</dbReference>
<dbReference type="AlphaFoldDB" id="A0A1D8GIK3"/>
<accession>A0A1D8GIK3</accession>
<feature type="binding site" evidence="5 7">
    <location>
        <position position="258"/>
    </location>
    <ligand>
        <name>Mn(2+)</name>
        <dbReference type="ChEBI" id="CHEBI:29035"/>
        <label>1</label>
    </ligand>
</feature>
<dbReference type="GO" id="GO:0019556">
    <property type="term" value="P:L-histidine catabolic process to glutamate and formamide"/>
    <property type="evidence" value="ECO:0007669"/>
    <property type="project" value="UniProtKB-UniRule"/>
</dbReference>
<dbReference type="GO" id="GO:0008783">
    <property type="term" value="F:agmatinase activity"/>
    <property type="evidence" value="ECO:0007669"/>
    <property type="project" value="TreeGrafter"/>
</dbReference>
<feature type="binding site" evidence="5">
    <location>
        <position position="166"/>
    </location>
    <ligand>
        <name>Mn(2+)</name>
        <dbReference type="ChEBI" id="CHEBI:29035"/>
        <label>2</label>
    </ligand>
</feature>
<comment type="pathway">
    <text evidence="5">Amino-acid degradation; L-histidine degradation into L-glutamate; L-glutamate from N-formimidoyl-L-glutamate (hydrolase route): step 1/1.</text>
</comment>
<feature type="binding site" evidence="5 7">
    <location>
        <position position="137"/>
    </location>
    <ligand>
        <name>Mn(2+)</name>
        <dbReference type="ChEBI" id="CHEBI:29035"/>
        <label>1</label>
    </ligand>
</feature>
<reference evidence="9 10" key="1">
    <citation type="submission" date="2016-09" db="EMBL/GenBank/DDBJ databases">
        <title>Genomic analysis reveals versatility of anaerobic energy metabolism of Geosporobacter ferrireducens IRF9 of phylum Firmicutes.</title>
        <authorList>
            <person name="Kim S.-J."/>
        </authorList>
    </citation>
    <scope>NUCLEOTIDE SEQUENCE [LARGE SCALE GENOMIC DNA]</scope>
    <source>
        <strain evidence="9 10">IRF9</strain>
    </source>
</reference>
<feature type="binding site" evidence="5">
    <location>
        <position position="258"/>
    </location>
    <ligand>
        <name>Mn(2+)</name>
        <dbReference type="ChEBI" id="CHEBI:29035"/>
        <label>2</label>
    </ligand>
</feature>
<organism evidence="9 10">
    <name type="scientific">Geosporobacter ferrireducens</name>
    <dbReference type="NCBI Taxonomy" id="1424294"/>
    <lineage>
        <taxon>Bacteria</taxon>
        <taxon>Bacillati</taxon>
        <taxon>Bacillota</taxon>
        <taxon>Clostridia</taxon>
        <taxon>Peptostreptococcales</taxon>
        <taxon>Thermotaleaceae</taxon>
        <taxon>Geosporobacter</taxon>
    </lineage>
</organism>
<dbReference type="GO" id="GO:0033389">
    <property type="term" value="P:putrescine biosynthetic process from arginine, via agmatine"/>
    <property type="evidence" value="ECO:0007669"/>
    <property type="project" value="TreeGrafter"/>
</dbReference>
<dbReference type="RefSeq" id="WP_069977844.1">
    <property type="nucleotide sequence ID" value="NZ_CP017269.1"/>
</dbReference>
<dbReference type="Gene3D" id="3.40.800.10">
    <property type="entry name" value="Ureohydrolase domain"/>
    <property type="match status" value="1"/>
</dbReference>
<keyword evidence="2 5" id="KW-0378">Hydrolase</keyword>
<evidence type="ECO:0000256" key="5">
    <source>
        <dbReference type="HAMAP-Rule" id="MF_00737"/>
    </source>
</evidence>
<comment type="similarity">
    <text evidence="5 8">Belongs to the arginase family.</text>
</comment>
<comment type="function">
    <text evidence="5">Catalyzes the conversion of N-formimidoyl-L-glutamate to L-glutamate and formamide.</text>
</comment>
<keyword evidence="10" id="KW-1185">Reference proteome</keyword>
<feature type="binding site" evidence="5">
    <location>
        <position position="168"/>
    </location>
    <ligand>
        <name>Mn(2+)</name>
        <dbReference type="ChEBI" id="CHEBI:29035"/>
        <label>2</label>
    </ligand>
</feature>
<keyword evidence="4 5" id="KW-0464">Manganese</keyword>
<feature type="binding site" evidence="7">
    <location>
        <position position="168"/>
    </location>
    <ligand>
        <name>Mn(2+)</name>
        <dbReference type="ChEBI" id="CHEBI:29035"/>
        <label>1</label>
    </ligand>
</feature>
<dbReference type="GO" id="GO:0030145">
    <property type="term" value="F:manganese ion binding"/>
    <property type="evidence" value="ECO:0007669"/>
    <property type="project" value="UniProtKB-UniRule"/>
</dbReference>
<keyword evidence="1 5" id="KW-0479">Metal-binding</keyword>
<feature type="binding site" evidence="5 7">
    <location>
        <position position="170"/>
    </location>
    <ligand>
        <name>Mn(2+)</name>
        <dbReference type="ChEBI" id="CHEBI:29035"/>
        <label>1</label>
    </ligand>
</feature>
<dbReference type="Proteomes" id="UP000095743">
    <property type="component" value="Chromosome"/>
</dbReference>
<evidence type="ECO:0000256" key="1">
    <source>
        <dbReference type="ARBA" id="ARBA00022723"/>
    </source>
</evidence>
<dbReference type="KEGG" id="gfe:Gferi_14875"/>
<dbReference type="UniPathway" id="UPA00379">
    <property type="reaction ID" value="UER00552"/>
</dbReference>
<comment type="catalytic activity">
    <reaction evidence="5">
        <text>N-formimidoyl-L-glutamate + H2O = formamide + L-glutamate</text>
        <dbReference type="Rhea" id="RHEA:22492"/>
        <dbReference type="ChEBI" id="CHEBI:15377"/>
        <dbReference type="ChEBI" id="CHEBI:16397"/>
        <dbReference type="ChEBI" id="CHEBI:29985"/>
        <dbReference type="ChEBI" id="CHEBI:58928"/>
        <dbReference type="EC" id="3.5.3.8"/>
    </reaction>
</comment>
<evidence type="ECO:0000256" key="8">
    <source>
        <dbReference type="PROSITE-ProRule" id="PRU00742"/>
    </source>
</evidence>
<dbReference type="PIRSF" id="PIRSF036979">
    <property type="entry name" value="Arginase"/>
    <property type="match status" value="1"/>
</dbReference>
<dbReference type="GO" id="GO:0050415">
    <property type="term" value="F:formimidoylglutamase activity"/>
    <property type="evidence" value="ECO:0007669"/>
    <property type="project" value="UniProtKB-UniRule"/>
</dbReference>